<reference evidence="2" key="1">
    <citation type="submission" date="2020-05" db="EMBL/GenBank/DDBJ databases">
        <title>Mycena genomes resolve the evolution of fungal bioluminescence.</title>
        <authorList>
            <person name="Tsai I.J."/>
        </authorList>
    </citation>
    <scope>NUCLEOTIDE SEQUENCE</scope>
    <source>
        <strain evidence="2">CCC161011</strain>
    </source>
</reference>
<dbReference type="Proteomes" id="UP000620124">
    <property type="component" value="Unassembled WGS sequence"/>
</dbReference>
<feature type="region of interest" description="Disordered" evidence="1">
    <location>
        <begin position="153"/>
        <end position="185"/>
    </location>
</feature>
<dbReference type="OrthoDB" id="3268696at2759"/>
<keyword evidence="3" id="KW-1185">Reference proteome</keyword>
<accession>A0A8H7CFC8</accession>
<proteinExistence type="predicted"/>
<sequence>MAVPGPTREAYDKMQRMNLVGKSRIEQLETELVAARALVDKQAEMTQILREEHTTLAAQLRDIQSHEDQLEDQFIADQMELGETATTVVESQNQLMAQNQTIERLTHQIVDRTNEVIDLRARLRAPSGPSPRGVRKGRAAKFPVLHNISPTVEIPLDPAPLPDPPASSTESSDDTTPLKRTNKKTAPIVPATKQLVKFWNDEMHLAAYPKFGEMEASPIPEENDWRLDFSTGYLHSKWNSTIIRRLVALTLAAHDSKISASVDPKWLEQQLTKQLERWRGEWARLQPRAIPGIGMETAQQAAARTVAYLEAQSTRKKSNSSKFRKYATRMSTISITIEQKIHKGERDVGTWQRLMDVMGELDTGGMSSEEEDEAEYDGLPTKIYKVKVCEWRAPVIADYVRQHVEDDGRSPAPKGLPKCLYNGEWLRKLAPLEYEDLEVSEKPFALLVAATSRMVRYTPAKREHRENTTSGPPIVDWSNFFSRKMQTSTSHVPAPPEYLHGYLRQGNDIFTIYCGNRKFMSNIPAPKDAPSPSHTSMDGDYRHITWTSIEMPYLIFLPRSNPFHGSLFGRLNVTTQQRPNSSNASPLIASDVGWSADPALVTKWTELENALRSVLKAMYAEYPGSPFEGMLSVPFPSQFGYRNSPWPTREQAAVVLRHSRDAFLPFMATIAMMFVLLDHPHRDDSWRIRVMNASNVHPQWFADLESSAAGDMNIERVGGLLTACVGKLSIPLYLYWGAIDEASHRPMPSVLTERKFFPDHTEIQYLRSLSGSVSFSAWDRRGEVYVSRRDVNLYAPQASSLTPTAPSVLPSVSTNPPVETASGSSTSPLDIPAENIGQTSPPFDSQSGQKAGEAVRAFLARRNEKYEKWAATETPAHRTKRSDRERNALKGAPPGRKGATVFIWEEEDDFLIRTPLSRESAADRWDEFTPAQRHYDSWANEWDLCLALAIEEDAGADDDGEGYVDILRREPDIPTLFDTSALPDAGADDDGGGHVNILRPERDSPALPDIPASLLPDDGEGHINILPPEPEFPALPDVQASLLPEEPIGPHSTADDLQAVYTSWNLDDIQEYDGDDHFYEPFLDMEDVPYSRFGFTVPGGPAQYRERLRDDFCARSVGDEEWPGLQRPQYTHLPALLAYLSQAKSLEDVPRELLDLRQDEADISFQAWAVDVQRKDFNGRALYIIQPCNPGDDSNLHILLPSAATTLEIVRKGWGSLGIQEIVFHLFQRGVEFHLCFRGPLHPQPRPPHLQTGLGYVRDAFLRSPRGRAARFAGGIIGRLSQDVMDDELAARGPSDEMFENGVRFWDGQSQTAFWDDDLTPEEMDLICGVYVVKTGLKSSAENDGWQKKEVSWWPKPGAFFLSGLNIGWWSPDCERWFQKRLLEIEHDRAQLWTQIEWKHKIRFIQKSRQVMLANEKLAAEYLHHKLVE</sequence>
<evidence type="ECO:0000313" key="2">
    <source>
        <dbReference type="EMBL" id="KAF7335604.1"/>
    </source>
</evidence>
<comment type="caution">
    <text evidence="2">The sequence shown here is derived from an EMBL/GenBank/DDBJ whole genome shotgun (WGS) entry which is preliminary data.</text>
</comment>
<evidence type="ECO:0000313" key="3">
    <source>
        <dbReference type="Proteomes" id="UP000620124"/>
    </source>
</evidence>
<protein>
    <submittedName>
        <fullName evidence="2">Uncharacterized protein</fullName>
    </submittedName>
</protein>
<dbReference type="EMBL" id="JACAZI010000024">
    <property type="protein sequence ID" value="KAF7335604.1"/>
    <property type="molecule type" value="Genomic_DNA"/>
</dbReference>
<feature type="region of interest" description="Disordered" evidence="1">
    <location>
        <begin position="871"/>
        <end position="896"/>
    </location>
</feature>
<evidence type="ECO:0000256" key="1">
    <source>
        <dbReference type="SAM" id="MobiDB-lite"/>
    </source>
</evidence>
<feature type="region of interest" description="Disordered" evidence="1">
    <location>
        <begin position="804"/>
        <end position="830"/>
    </location>
</feature>
<feature type="compositionally biased region" description="Polar residues" evidence="1">
    <location>
        <begin position="804"/>
        <end position="828"/>
    </location>
</feature>
<organism evidence="2 3">
    <name type="scientific">Mycena venus</name>
    <dbReference type="NCBI Taxonomy" id="2733690"/>
    <lineage>
        <taxon>Eukaryota</taxon>
        <taxon>Fungi</taxon>
        <taxon>Dikarya</taxon>
        <taxon>Basidiomycota</taxon>
        <taxon>Agaricomycotina</taxon>
        <taxon>Agaricomycetes</taxon>
        <taxon>Agaricomycetidae</taxon>
        <taxon>Agaricales</taxon>
        <taxon>Marasmiineae</taxon>
        <taxon>Mycenaceae</taxon>
        <taxon>Mycena</taxon>
    </lineage>
</organism>
<name>A0A8H7CFC8_9AGAR</name>
<gene>
    <name evidence="2" type="ORF">MVEN_02215000</name>
</gene>